<dbReference type="Proteomes" id="UP000784294">
    <property type="component" value="Unassembled WGS sequence"/>
</dbReference>
<sequence length="93" mass="9843">MSQACPGLSWSRVVGVYGSDGQLYLAGQFSANLAADSTSSVDTKARRFSQPGLIRLDPRTLASNASLAGLSGRSLKSPNNDDYFMNSGKLGRQ</sequence>
<proteinExistence type="predicted"/>
<evidence type="ECO:0000313" key="2">
    <source>
        <dbReference type="EMBL" id="VEL37532.1"/>
    </source>
</evidence>
<dbReference type="AlphaFoldDB" id="A0A448XIL0"/>
<feature type="region of interest" description="Disordered" evidence="1">
    <location>
        <begin position="72"/>
        <end position="93"/>
    </location>
</feature>
<gene>
    <name evidence="2" type="ORF">PXEA_LOCUS30972</name>
</gene>
<reference evidence="2" key="1">
    <citation type="submission" date="2018-11" db="EMBL/GenBank/DDBJ databases">
        <authorList>
            <consortium name="Pathogen Informatics"/>
        </authorList>
    </citation>
    <scope>NUCLEOTIDE SEQUENCE</scope>
</reference>
<organism evidence="2 3">
    <name type="scientific">Protopolystoma xenopodis</name>
    <dbReference type="NCBI Taxonomy" id="117903"/>
    <lineage>
        <taxon>Eukaryota</taxon>
        <taxon>Metazoa</taxon>
        <taxon>Spiralia</taxon>
        <taxon>Lophotrochozoa</taxon>
        <taxon>Platyhelminthes</taxon>
        <taxon>Monogenea</taxon>
        <taxon>Polyopisthocotylea</taxon>
        <taxon>Polystomatidea</taxon>
        <taxon>Polystomatidae</taxon>
        <taxon>Protopolystoma</taxon>
    </lineage>
</organism>
<accession>A0A448XIL0</accession>
<comment type="caution">
    <text evidence="2">The sequence shown here is derived from an EMBL/GenBank/DDBJ whole genome shotgun (WGS) entry which is preliminary data.</text>
</comment>
<evidence type="ECO:0000256" key="1">
    <source>
        <dbReference type="SAM" id="MobiDB-lite"/>
    </source>
</evidence>
<keyword evidence="3" id="KW-1185">Reference proteome</keyword>
<protein>
    <submittedName>
        <fullName evidence="2">Uncharacterized protein</fullName>
    </submittedName>
</protein>
<name>A0A448XIL0_9PLAT</name>
<evidence type="ECO:0000313" key="3">
    <source>
        <dbReference type="Proteomes" id="UP000784294"/>
    </source>
</evidence>
<dbReference type="EMBL" id="CAAALY010255256">
    <property type="protein sequence ID" value="VEL37532.1"/>
    <property type="molecule type" value="Genomic_DNA"/>
</dbReference>